<evidence type="ECO:0000256" key="1">
    <source>
        <dbReference type="ARBA" id="ARBA00023002"/>
    </source>
</evidence>
<evidence type="ECO:0000313" key="5">
    <source>
        <dbReference type="EMBL" id="QOV90020.1"/>
    </source>
</evidence>
<dbReference type="InterPro" id="IPR016161">
    <property type="entry name" value="Ald_DH/histidinol_DH"/>
</dbReference>
<reference evidence="5 6" key="1">
    <citation type="submission" date="2020-10" db="EMBL/GenBank/DDBJ databases">
        <title>Wide distribution of Phycisphaera-like planctomycetes from WD2101 soil group in peatlands and genome analysis of the first cultivated representative.</title>
        <authorList>
            <person name="Dedysh S.N."/>
            <person name="Beletsky A.V."/>
            <person name="Ivanova A."/>
            <person name="Kulichevskaya I.S."/>
            <person name="Suzina N.E."/>
            <person name="Philippov D.A."/>
            <person name="Rakitin A.L."/>
            <person name="Mardanov A.V."/>
            <person name="Ravin N.V."/>
        </authorList>
    </citation>
    <scope>NUCLEOTIDE SEQUENCE [LARGE SCALE GENOMIC DNA]</scope>
    <source>
        <strain evidence="5 6">M1803</strain>
    </source>
</reference>
<name>A0A7M2WZW5_9BACT</name>
<dbReference type="InterPro" id="IPR016162">
    <property type="entry name" value="Ald_DH_N"/>
</dbReference>
<dbReference type="InterPro" id="IPR015590">
    <property type="entry name" value="Aldehyde_DH_dom"/>
</dbReference>
<dbReference type="KEGG" id="hbs:IPV69_01200"/>
<protein>
    <submittedName>
        <fullName evidence="5">Aldehyde dehydrogenase</fullName>
    </submittedName>
</protein>
<dbReference type="EMBL" id="CP063458">
    <property type="protein sequence ID" value="QOV90020.1"/>
    <property type="molecule type" value="Genomic_DNA"/>
</dbReference>
<keyword evidence="1" id="KW-0560">Oxidoreductase</keyword>
<feature type="region of interest" description="Disordered" evidence="3">
    <location>
        <begin position="16"/>
        <end position="42"/>
    </location>
</feature>
<keyword evidence="2" id="KW-0520">NAD</keyword>
<accession>A0A7M2WZW5</accession>
<dbReference type="PANTHER" id="PTHR11699">
    <property type="entry name" value="ALDEHYDE DEHYDROGENASE-RELATED"/>
    <property type="match status" value="1"/>
</dbReference>
<dbReference type="SUPFAM" id="SSF53720">
    <property type="entry name" value="ALDH-like"/>
    <property type="match status" value="1"/>
</dbReference>
<feature type="domain" description="Aldehyde dehydrogenase" evidence="4">
    <location>
        <begin position="64"/>
        <end position="451"/>
    </location>
</feature>
<dbReference type="InterPro" id="IPR016163">
    <property type="entry name" value="Ald_DH_C"/>
</dbReference>
<evidence type="ECO:0000259" key="4">
    <source>
        <dbReference type="Pfam" id="PF00171"/>
    </source>
</evidence>
<dbReference type="PIRSF" id="PIRSF036410">
    <property type="entry name" value="EutE_PduP"/>
    <property type="match status" value="1"/>
</dbReference>
<dbReference type="Gene3D" id="3.40.309.10">
    <property type="entry name" value="Aldehyde Dehydrogenase, Chain A, domain 2"/>
    <property type="match status" value="1"/>
</dbReference>
<dbReference type="AlphaFoldDB" id="A0A7M2WZW5"/>
<evidence type="ECO:0000256" key="2">
    <source>
        <dbReference type="ARBA" id="ARBA00023027"/>
    </source>
</evidence>
<dbReference type="InterPro" id="IPR012408">
    <property type="entry name" value="Acetald_propionald_DH-rel"/>
</dbReference>
<evidence type="ECO:0000313" key="6">
    <source>
        <dbReference type="Proteomes" id="UP000593765"/>
    </source>
</evidence>
<keyword evidence="6" id="KW-1185">Reference proteome</keyword>
<dbReference type="NCBIfam" id="NF011927">
    <property type="entry name" value="PRK15398.1"/>
    <property type="match status" value="1"/>
</dbReference>
<dbReference type="Proteomes" id="UP000593765">
    <property type="component" value="Chromosome"/>
</dbReference>
<feature type="compositionally biased region" description="Polar residues" evidence="3">
    <location>
        <begin position="21"/>
        <end position="30"/>
    </location>
</feature>
<organism evidence="5 6">
    <name type="scientific">Humisphaera borealis</name>
    <dbReference type="NCBI Taxonomy" id="2807512"/>
    <lineage>
        <taxon>Bacteria</taxon>
        <taxon>Pseudomonadati</taxon>
        <taxon>Planctomycetota</taxon>
        <taxon>Phycisphaerae</taxon>
        <taxon>Tepidisphaerales</taxon>
        <taxon>Tepidisphaeraceae</taxon>
        <taxon>Humisphaera</taxon>
    </lineage>
</organism>
<dbReference type="Gene3D" id="3.40.605.10">
    <property type="entry name" value="Aldehyde Dehydrogenase, Chain A, domain 1"/>
    <property type="match status" value="1"/>
</dbReference>
<proteinExistence type="predicted"/>
<sequence>MTQALVQDVVAEVMRRLGNKTPGSPASNSGGVRAGEDAAANDAKIASRGPTVSVPIGQHGIFGSVDQCVAAATEAQKKLSRLSLADRDGIVKLIKSIAKQNAQLWGKIELDETKIGRLDHKIEKLQILELVPGVEFLKTTADSGSNGVCLEEYAPFGVIGIITPVTHSVPTLSANAVSMIAGGNAIVANPHPSGTNCAAIAVAEYNKQINAKYGVDHLITCIVPPTLETADQIFNHRGIQLLVVTGGPAVARAALKASKRAIVAGPGNPPVVVDETACLQNAARSIVAGASFDNNLLCIGEKQVFCVESVFDKLMTEMEKAGGFILNARQIEALTGRAFVIDPKDNKPHVNKDFVGKDASVLAAAAGTSVPPTTQLLVGETNKDHPFVQEEQMMPFVPFVRVKNVDEAIDLAIQSEHGYRHTALIHSRNLDTITRFGRRAATTLFVVNGGSPSGLGLGGQGFLSYSIATPTGEGITTPLTFTRYRRIMMTGSLRMI</sequence>
<dbReference type="Pfam" id="PF00171">
    <property type="entry name" value="Aldedh"/>
    <property type="match status" value="1"/>
</dbReference>
<gene>
    <name evidence="5" type="ORF">IPV69_01200</name>
</gene>
<evidence type="ECO:0000256" key="3">
    <source>
        <dbReference type="SAM" id="MobiDB-lite"/>
    </source>
</evidence>
<dbReference type="GO" id="GO:0008774">
    <property type="term" value="F:acetaldehyde dehydrogenase (acetylating) activity"/>
    <property type="evidence" value="ECO:0007669"/>
    <property type="project" value="InterPro"/>
</dbReference>
<dbReference type="RefSeq" id="WP_206293088.1">
    <property type="nucleotide sequence ID" value="NZ_CP063458.1"/>
</dbReference>